<feature type="transmembrane region" description="Helical" evidence="8">
    <location>
        <begin position="265"/>
        <end position="285"/>
    </location>
</feature>
<dbReference type="EMBL" id="JSUH01000005">
    <property type="protein sequence ID" value="KHD97826.1"/>
    <property type="molecule type" value="Genomic_DNA"/>
</dbReference>
<evidence type="ECO:0000256" key="5">
    <source>
        <dbReference type="ARBA" id="ARBA00022692"/>
    </source>
</evidence>
<accession>A0A0A6VT79</accession>
<organism evidence="9 10">
    <name type="scientific">Kocuria rosea subsp. polaris</name>
    <dbReference type="NCBI Taxonomy" id="136273"/>
    <lineage>
        <taxon>Bacteria</taxon>
        <taxon>Bacillati</taxon>
        <taxon>Actinomycetota</taxon>
        <taxon>Actinomycetes</taxon>
        <taxon>Micrococcales</taxon>
        <taxon>Micrococcaceae</taxon>
        <taxon>Kocuria</taxon>
    </lineage>
</organism>
<keyword evidence="6 8" id="KW-1133">Transmembrane helix</keyword>
<dbReference type="PANTHER" id="PTHR43057">
    <property type="entry name" value="ARSENITE EFFLUX TRANSPORTER"/>
    <property type="match status" value="1"/>
</dbReference>
<feature type="transmembrane region" description="Helical" evidence="8">
    <location>
        <begin position="200"/>
        <end position="219"/>
    </location>
</feature>
<feature type="transmembrane region" description="Helical" evidence="8">
    <location>
        <begin position="291"/>
        <end position="314"/>
    </location>
</feature>
<dbReference type="InterPro" id="IPR038770">
    <property type="entry name" value="Na+/solute_symporter_sf"/>
</dbReference>
<name>A0A0A6VT79_KOCRO</name>
<keyword evidence="10" id="KW-1185">Reference proteome</keyword>
<dbReference type="InterPro" id="IPR002657">
    <property type="entry name" value="BilAc:Na_symport/Acr3"/>
</dbReference>
<feature type="transmembrane region" description="Helical" evidence="8">
    <location>
        <begin position="231"/>
        <end position="253"/>
    </location>
</feature>
<feature type="transmembrane region" description="Helical" evidence="8">
    <location>
        <begin position="69"/>
        <end position="88"/>
    </location>
</feature>
<protein>
    <submittedName>
        <fullName evidence="9">Arsenic resistance protein</fullName>
    </submittedName>
</protein>
<feature type="transmembrane region" description="Helical" evidence="8">
    <location>
        <begin position="15"/>
        <end position="32"/>
    </location>
</feature>
<dbReference type="GO" id="GO:0015105">
    <property type="term" value="F:arsenite transmembrane transporter activity"/>
    <property type="evidence" value="ECO:0007669"/>
    <property type="project" value="TreeGrafter"/>
</dbReference>
<dbReference type="Gene3D" id="1.20.1530.20">
    <property type="match status" value="1"/>
</dbReference>
<feature type="transmembrane region" description="Helical" evidence="8">
    <location>
        <begin position="130"/>
        <end position="149"/>
    </location>
</feature>
<dbReference type="GO" id="GO:0015297">
    <property type="term" value="F:antiporter activity"/>
    <property type="evidence" value="ECO:0007669"/>
    <property type="project" value="InterPro"/>
</dbReference>
<sequence length="339" mass="35042">MNAPTVAARAERHQVAVYLVTIAAAVLVGWTVPGAPALAPAITPVLGLLLFATFLAVPFAALGRAFADLRFLAALLVVNFVVVPVVVLGLSRPVAGHEALLLGVLLVLLAPCVDYVIVFTGLAGGAADRLLAAAPLLMLAQMLLLPAYLLLLAGPEAVAPVELGPFAEAFVLLILLPLAAAAAVQRAASRSSAARRLESATGAAMVPLMALTLFTVIASQVRGVGEQLADLAAVVPLYAGFLVLMVPIGILAARLARLDVPVSRALVFGGVTRNSLVVLPLALALPERLALTPFVVVTQTLVELVGMVVLVRLVPALVRDRDPRHSGGTTPSHRKAPRP</sequence>
<evidence type="ECO:0000256" key="6">
    <source>
        <dbReference type="ARBA" id="ARBA00022989"/>
    </source>
</evidence>
<evidence type="ECO:0000256" key="7">
    <source>
        <dbReference type="ARBA" id="ARBA00023136"/>
    </source>
</evidence>
<proteinExistence type="inferred from homology"/>
<feature type="transmembrane region" description="Helical" evidence="8">
    <location>
        <begin position="169"/>
        <end position="188"/>
    </location>
</feature>
<dbReference type="InterPro" id="IPR004706">
    <property type="entry name" value="Arsenical-R_Acr3"/>
</dbReference>
<evidence type="ECO:0000256" key="3">
    <source>
        <dbReference type="ARBA" id="ARBA00022448"/>
    </source>
</evidence>
<dbReference type="Pfam" id="PF01758">
    <property type="entry name" value="SBF"/>
    <property type="match status" value="1"/>
</dbReference>
<evidence type="ECO:0000256" key="1">
    <source>
        <dbReference type="ARBA" id="ARBA00004651"/>
    </source>
</evidence>
<evidence type="ECO:0000256" key="2">
    <source>
        <dbReference type="ARBA" id="ARBA00010110"/>
    </source>
</evidence>
<comment type="subcellular location">
    <subcellularLocation>
        <location evidence="1">Cell membrane</location>
        <topology evidence="1">Multi-pass membrane protein</topology>
    </subcellularLocation>
</comment>
<feature type="transmembrane region" description="Helical" evidence="8">
    <location>
        <begin position="38"/>
        <end position="62"/>
    </location>
</feature>
<keyword evidence="5 8" id="KW-0812">Transmembrane</keyword>
<dbReference type="GO" id="GO:0005886">
    <property type="term" value="C:plasma membrane"/>
    <property type="evidence" value="ECO:0007669"/>
    <property type="project" value="UniProtKB-SubCell"/>
</dbReference>
<comment type="similarity">
    <text evidence="2">Belongs to the arsenical resistance-3 (ACR3) (TC 2.A.59) family.</text>
</comment>
<dbReference type="AlphaFoldDB" id="A0A0A6VT79"/>
<feature type="transmembrane region" description="Helical" evidence="8">
    <location>
        <begin position="100"/>
        <end position="123"/>
    </location>
</feature>
<evidence type="ECO:0000256" key="8">
    <source>
        <dbReference type="SAM" id="Phobius"/>
    </source>
</evidence>
<keyword evidence="7 8" id="KW-0472">Membrane</keyword>
<dbReference type="PANTHER" id="PTHR43057:SF1">
    <property type="entry name" value="ARSENICAL-RESISTANCE PROTEIN 3"/>
    <property type="match status" value="1"/>
</dbReference>
<comment type="caution">
    <text evidence="9">The sequence shown here is derived from an EMBL/GenBank/DDBJ whole genome shotgun (WGS) entry which is preliminary data.</text>
</comment>
<dbReference type="Proteomes" id="UP000030466">
    <property type="component" value="Unassembled WGS sequence"/>
</dbReference>
<evidence type="ECO:0000313" key="9">
    <source>
        <dbReference type="EMBL" id="KHD97826.1"/>
    </source>
</evidence>
<reference evidence="9 10" key="1">
    <citation type="journal article" date="2003" name="Int. J. Syst. Evol. Microbiol.">
        <title>Kocuria polaris sp. nov., an orange-pigmented psychrophilic bacterium isolated from an Antarctic cyanobacterial mat sample.</title>
        <authorList>
            <person name="Reddy G.S."/>
            <person name="Prakash J.S."/>
            <person name="Prabahar V."/>
            <person name="Matsumoto G.I."/>
            <person name="Stackebrandt E."/>
            <person name="Shivaji S."/>
        </authorList>
    </citation>
    <scope>NUCLEOTIDE SEQUENCE [LARGE SCALE GENOMIC DNA]</scope>
    <source>
        <strain evidence="9 10">CMS 76or</strain>
    </source>
</reference>
<dbReference type="GO" id="GO:0015104">
    <property type="term" value="F:antimonite transmembrane transporter activity"/>
    <property type="evidence" value="ECO:0007669"/>
    <property type="project" value="TreeGrafter"/>
</dbReference>
<evidence type="ECO:0000256" key="4">
    <source>
        <dbReference type="ARBA" id="ARBA00022475"/>
    </source>
</evidence>
<gene>
    <name evidence="9" type="ORF">GY22_06820</name>
</gene>
<keyword evidence="3" id="KW-0813">Transport</keyword>
<dbReference type="OrthoDB" id="3254016at2"/>
<dbReference type="RefSeq" id="WP_035925284.1">
    <property type="nucleotide sequence ID" value="NZ_JSUH01000005.1"/>
</dbReference>
<evidence type="ECO:0000313" key="10">
    <source>
        <dbReference type="Proteomes" id="UP000030466"/>
    </source>
</evidence>
<keyword evidence="4" id="KW-1003">Cell membrane</keyword>